<evidence type="ECO:0000313" key="1">
    <source>
        <dbReference type="EMBL" id="KAK2703154.1"/>
    </source>
</evidence>
<dbReference type="AlphaFoldDB" id="A0AA88KUQ9"/>
<evidence type="ECO:0000313" key="2">
    <source>
        <dbReference type="Proteomes" id="UP001187531"/>
    </source>
</evidence>
<organism evidence="1 2">
    <name type="scientific">Artemia franciscana</name>
    <name type="common">Brine shrimp</name>
    <name type="synonym">Artemia sanfranciscana</name>
    <dbReference type="NCBI Taxonomy" id="6661"/>
    <lineage>
        <taxon>Eukaryota</taxon>
        <taxon>Metazoa</taxon>
        <taxon>Ecdysozoa</taxon>
        <taxon>Arthropoda</taxon>
        <taxon>Crustacea</taxon>
        <taxon>Branchiopoda</taxon>
        <taxon>Anostraca</taxon>
        <taxon>Artemiidae</taxon>
        <taxon>Artemia</taxon>
    </lineage>
</organism>
<dbReference type="EMBL" id="JAVRJZ010000113">
    <property type="protein sequence ID" value="KAK2703154.1"/>
    <property type="molecule type" value="Genomic_DNA"/>
</dbReference>
<accession>A0AA88KUQ9</accession>
<protein>
    <submittedName>
        <fullName evidence="1">Uncharacterized protein</fullName>
    </submittedName>
</protein>
<reference evidence="1" key="1">
    <citation type="submission" date="2023-07" db="EMBL/GenBank/DDBJ databases">
        <title>Chromosome-level genome assembly of Artemia franciscana.</title>
        <authorList>
            <person name="Jo E."/>
        </authorList>
    </citation>
    <scope>NUCLEOTIDE SEQUENCE</scope>
    <source>
        <tissue evidence="1">Whole body</tissue>
    </source>
</reference>
<comment type="caution">
    <text evidence="1">The sequence shown here is derived from an EMBL/GenBank/DDBJ whole genome shotgun (WGS) entry which is preliminary data.</text>
</comment>
<name>A0AA88KUQ9_ARTSF</name>
<keyword evidence="2" id="KW-1185">Reference proteome</keyword>
<gene>
    <name evidence="1" type="ORF">QYM36_018295</name>
</gene>
<sequence length="379" mass="42573">MRLGPIRICPHGCKHSIEHKKKALSCIQEELKVTRKILLACGSVPDMSLSVLRRLMPHDLLPVSPALFERTGTGAGIWLRTGSKAALVDSIRMLSASDSWPSKVAIRPEAKQAVLLDFMAFIRTRVPSKTETFENFAYRYDGLNLIKDPEGCPILLKKSSGCHSRKGEGAIRTFVISRSVTLENWELMLTQSSTKAKIAELIFEIWKDQTENTPFPLVLAGGLSDRCKKTFFTTALKASVLDKLEKLTAKVISAPQCLTEFLDDLANIFRKIDIVAYEKRYEEFSSLNDLRVHLFHKKSSLKCLPQTENTFKYHVKRAAFQWSLMLQASEARPYTHSPLHFGWAYSHADRVVPITTTLLQWPSTVKGVPKSCSCKSGCA</sequence>
<dbReference type="Proteomes" id="UP001187531">
    <property type="component" value="Unassembled WGS sequence"/>
</dbReference>
<proteinExistence type="predicted"/>